<dbReference type="InterPro" id="IPR038630">
    <property type="entry name" value="L24e/L24_sf"/>
</dbReference>
<comment type="similarity">
    <text evidence="1">Belongs to the eukaryotic ribosomal protein eL24 family.</text>
</comment>
<protein>
    <recommendedName>
        <fullName evidence="2">Large ribosomal subunit protein eL24-related N-terminal domain-containing protein</fullName>
    </recommendedName>
</protein>
<dbReference type="AlphaFoldDB" id="A0A382PFE9"/>
<dbReference type="InterPro" id="IPR000988">
    <property type="entry name" value="Ribosomal_eL24-rel_N"/>
</dbReference>
<accession>A0A382PFE9</accession>
<dbReference type="EMBL" id="UINC01106164">
    <property type="protein sequence ID" value="SVC70631.1"/>
    <property type="molecule type" value="Genomic_DNA"/>
</dbReference>
<sequence>MLIRNSGRVLYFINGKALKNFLKLGRKPLQTKWTNFYNKQKAVRLGGEKK</sequence>
<reference evidence="3" key="1">
    <citation type="submission" date="2018-05" db="EMBL/GenBank/DDBJ databases">
        <authorList>
            <person name="Lanie J.A."/>
            <person name="Ng W.-L."/>
            <person name="Kazmierczak K.M."/>
            <person name="Andrzejewski T.M."/>
            <person name="Davidsen T.M."/>
            <person name="Wayne K.J."/>
            <person name="Tettelin H."/>
            <person name="Glass J.I."/>
            <person name="Rusch D."/>
            <person name="Podicherti R."/>
            <person name="Tsui H.-C.T."/>
            <person name="Winkler M.E."/>
        </authorList>
    </citation>
    <scope>NUCLEOTIDE SEQUENCE</scope>
</reference>
<proteinExistence type="inferred from homology"/>
<dbReference type="Pfam" id="PF01246">
    <property type="entry name" value="Ribosomal_L24e"/>
    <property type="match status" value="1"/>
</dbReference>
<organism evidence="3">
    <name type="scientific">marine metagenome</name>
    <dbReference type="NCBI Taxonomy" id="408172"/>
    <lineage>
        <taxon>unclassified sequences</taxon>
        <taxon>metagenomes</taxon>
        <taxon>ecological metagenomes</taxon>
    </lineage>
</organism>
<evidence type="ECO:0000313" key="3">
    <source>
        <dbReference type="EMBL" id="SVC70631.1"/>
    </source>
</evidence>
<gene>
    <name evidence="3" type="ORF">METZ01_LOCUS323485</name>
</gene>
<feature type="domain" description="Large ribosomal subunit protein eL24-related N-terminal" evidence="2">
    <location>
        <begin position="1"/>
        <end position="42"/>
    </location>
</feature>
<evidence type="ECO:0000259" key="2">
    <source>
        <dbReference type="Pfam" id="PF01246"/>
    </source>
</evidence>
<evidence type="ECO:0000256" key="1">
    <source>
        <dbReference type="ARBA" id="ARBA00005647"/>
    </source>
</evidence>
<name>A0A382PFE9_9ZZZZ</name>
<dbReference type="Gene3D" id="2.30.170.20">
    <property type="entry name" value="Ribosomal protein L24e"/>
    <property type="match status" value="1"/>
</dbReference>